<keyword evidence="2" id="KW-1185">Reference proteome</keyword>
<evidence type="ECO:0000313" key="1">
    <source>
        <dbReference type="EMBL" id="KAJ2990544.1"/>
    </source>
</evidence>
<dbReference type="EMBL" id="JANSHE010002619">
    <property type="protein sequence ID" value="KAJ2990544.1"/>
    <property type="molecule type" value="Genomic_DNA"/>
</dbReference>
<evidence type="ECO:0000313" key="2">
    <source>
        <dbReference type="Proteomes" id="UP001144978"/>
    </source>
</evidence>
<proteinExistence type="predicted"/>
<sequence length="726" mass="79844">MSSPPTWLVSSSSQSPSPPSYPSDFGLFSLDLSHYPAQLVALGLNRSIKCSFAGANFPDVSHWGSEFRKKYGSLGIVRAFLPRGTPIVALSATLTSRVRRDVISKLHFPKKGDSFLNVGNDRPNISIVVRACEHPMNSYADLNFIIPEHCTTAASIPKTYVYADNIHLGTEIVGHLTSLIASQSDIPPEDIPGLVRPFNAVMSSSYRTAAMKAFQEGDVRILVCTDAAGMVCFTAGVRCRDFGPDSRVYYLKGCNISDVDLVVQWKLPSTLSSFIQRAGRAARAPSRHGMAVLLVERSAFSPPQRSKPACRRQDPGSVEQSARSSSLGALASRQSSREYANAHGLRRGTHAGSHDTPPSGDQPSLDPDSPDEGILAFVQSVRCRRDLWLAAYDSPRRESSTPCCDICDPSLLDRTRPGPNPRTKRLRRVKRGKPVAEFQHKLYAWRQAVFKRDHHGAQWDCTGILSDSQVQHLTSVGHPTRAKLSAILEASWVWWDEYADELVALMHAWPVPFLPLKPRARTNQSKRSRGIDNEQECFHGESDSQSGRKRVRREGGPDAAQQLLSIHWQPLETPHTYSEEVQADVDLNNPYPRISWDSPNQLTPLSFTGHDGALAAVERPIMSPTDIMQQALPAGESRAGSLGPRQCAKLPIYARPFPWPPEYPSPLLAQAQKIRQHFQSHAALPMHSLSMVSGGGSEGGLGSYYTLYSAGSLDARNSVPMFSEAN</sequence>
<protein>
    <submittedName>
        <fullName evidence="1">Uncharacterized protein</fullName>
    </submittedName>
</protein>
<organism evidence="1 2">
    <name type="scientific">Trametes sanguinea</name>
    <dbReference type="NCBI Taxonomy" id="158606"/>
    <lineage>
        <taxon>Eukaryota</taxon>
        <taxon>Fungi</taxon>
        <taxon>Dikarya</taxon>
        <taxon>Basidiomycota</taxon>
        <taxon>Agaricomycotina</taxon>
        <taxon>Agaricomycetes</taxon>
        <taxon>Polyporales</taxon>
        <taxon>Polyporaceae</taxon>
        <taxon>Trametes</taxon>
    </lineage>
</organism>
<dbReference type="Proteomes" id="UP001144978">
    <property type="component" value="Unassembled WGS sequence"/>
</dbReference>
<gene>
    <name evidence="1" type="ORF">NUW54_g8438</name>
</gene>
<name>A0ACC1PF29_9APHY</name>
<reference evidence="1" key="1">
    <citation type="submission" date="2022-08" db="EMBL/GenBank/DDBJ databases">
        <title>Genome Sequence of Pycnoporus sanguineus.</title>
        <authorList>
            <person name="Buettner E."/>
        </authorList>
    </citation>
    <scope>NUCLEOTIDE SEQUENCE</scope>
    <source>
        <strain evidence="1">CG-C14</strain>
    </source>
</reference>
<comment type="caution">
    <text evidence="1">The sequence shown here is derived from an EMBL/GenBank/DDBJ whole genome shotgun (WGS) entry which is preliminary data.</text>
</comment>
<accession>A0ACC1PF29</accession>